<feature type="compositionally biased region" description="Basic and acidic residues" evidence="1">
    <location>
        <begin position="214"/>
        <end position="234"/>
    </location>
</feature>
<evidence type="ECO:0008006" key="4">
    <source>
        <dbReference type="Google" id="ProtNLM"/>
    </source>
</evidence>
<feature type="compositionally biased region" description="Low complexity" evidence="1">
    <location>
        <begin position="36"/>
        <end position="55"/>
    </location>
</feature>
<keyword evidence="3" id="KW-1185">Reference proteome</keyword>
<dbReference type="RefSeq" id="WP_076147768.1">
    <property type="nucleotide sequence ID" value="NZ_LWLN01000001.1"/>
</dbReference>
<feature type="compositionally biased region" description="Low complexity" evidence="1">
    <location>
        <begin position="105"/>
        <end position="121"/>
    </location>
</feature>
<dbReference type="Proteomes" id="UP000189370">
    <property type="component" value="Unassembled WGS sequence"/>
</dbReference>
<dbReference type="AlphaFoldDB" id="A0A1S8B057"/>
<dbReference type="InterPro" id="IPR018645">
    <property type="entry name" value="OapC-like"/>
</dbReference>
<feature type="compositionally biased region" description="Polar residues" evidence="1">
    <location>
        <begin position="122"/>
        <end position="140"/>
    </location>
</feature>
<evidence type="ECO:0000313" key="2">
    <source>
        <dbReference type="EMBL" id="OLZ42385.1"/>
    </source>
</evidence>
<organism evidence="2 3">
    <name type="scientific">Natrinema saccharevitans</name>
    <dbReference type="NCBI Taxonomy" id="301967"/>
    <lineage>
        <taxon>Archaea</taxon>
        <taxon>Methanobacteriati</taxon>
        <taxon>Methanobacteriota</taxon>
        <taxon>Stenosarchaea group</taxon>
        <taxon>Halobacteria</taxon>
        <taxon>Halobacteriales</taxon>
        <taxon>Natrialbaceae</taxon>
        <taxon>Natrinema</taxon>
    </lineage>
</organism>
<dbReference type="STRING" id="301967.A6E15_16045"/>
<name>A0A1S8B057_9EURY</name>
<dbReference type="Pfam" id="PF09845">
    <property type="entry name" value="OapC"/>
    <property type="match status" value="2"/>
</dbReference>
<feature type="compositionally biased region" description="Basic and acidic residues" evidence="1">
    <location>
        <begin position="152"/>
        <end position="177"/>
    </location>
</feature>
<dbReference type="EMBL" id="LWLN01000001">
    <property type="protein sequence ID" value="OLZ42385.1"/>
    <property type="molecule type" value="Genomic_DNA"/>
</dbReference>
<dbReference type="OrthoDB" id="78050at2157"/>
<protein>
    <recommendedName>
        <fullName evidence="4">Zn-ribbon containing protein</fullName>
    </recommendedName>
</protein>
<gene>
    <name evidence="2" type="ORF">A6E15_16045</name>
</gene>
<feature type="region of interest" description="Disordered" evidence="1">
    <location>
        <begin position="14"/>
        <end position="287"/>
    </location>
</feature>
<evidence type="ECO:0000313" key="3">
    <source>
        <dbReference type="Proteomes" id="UP000189370"/>
    </source>
</evidence>
<feature type="compositionally biased region" description="Polar residues" evidence="1">
    <location>
        <begin position="241"/>
        <end position="266"/>
    </location>
</feature>
<accession>A0A1S8B057</accession>
<evidence type="ECO:0000256" key="1">
    <source>
        <dbReference type="SAM" id="MobiDB-lite"/>
    </source>
</evidence>
<comment type="caution">
    <text evidence="2">The sequence shown here is derived from an EMBL/GenBank/DDBJ whole genome shotgun (WGS) entry which is preliminary data.</text>
</comment>
<feature type="compositionally biased region" description="Polar residues" evidence="1">
    <location>
        <begin position="178"/>
        <end position="193"/>
    </location>
</feature>
<proteinExistence type="predicted"/>
<reference evidence="3" key="1">
    <citation type="submission" date="2016-04" db="EMBL/GenBank/DDBJ databases">
        <authorList>
            <person name="Chen S.-C."/>
            <person name="Lai M.-C."/>
        </authorList>
    </citation>
    <scope>NUCLEOTIDE SEQUENCE [LARGE SCALE GENOMIC DNA]</scope>
    <source>
        <strain evidence="3">AB14</strain>
    </source>
</reference>
<sequence length="348" mass="36820">MPHQCTNCGRQFADGSKEMLSGCPDCGGNKFQFAPTATAATDSSASTETETDGSGAVDAGSTPNSSATEPPDGVATRAAETVRNLMSSDSADDAESDGTDHRQPTDAGPTADADSTADAGSWPSSGTAGTDDSEPATGTDTGPEGEFDEWPETARRPADRSDPPADRAVDDTERSDRSANGSNRPTEGPTTTYADDENTAQADARSEVVPPDELPAHEGDEPRLEAEGGDKLHPGTDSTDESLSATDSTDESLSATDSTGGTQPVTDTIDEPPEHGRVVQEPSGQRPSIEELRAELNEQFESIKIVRPGQYELNLMELYNREEYIISLQEDGRYVIDVPDSWRDADDE</sequence>